<dbReference type="EMBL" id="JACGWM010000004">
    <property type="protein sequence ID" value="KAL0377015.1"/>
    <property type="molecule type" value="Genomic_DNA"/>
</dbReference>
<reference evidence="5" key="1">
    <citation type="submission" date="2020-06" db="EMBL/GenBank/DDBJ databases">
        <authorList>
            <person name="Li T."/>
            <person name="Hu X."/>
            <person name="Zhang T."/>
            <person name="Song X."/>
            <person name="Zhang H."/>
            <person name="Dai N."/>
            <person name="Sheng W."/>
            <person name="Hou X."/>
            <person name="Wei L."/>
        </authorList>
    </citation>
    <scope>NUCLEOTIDE SEQUENCE</scope>
    <source>
        <strain evidence="5">KEN8</strain>
        <tissue evidence="5">Leaf</tissue>
    </source>
</reference>
<feature type="compositionally biased region" description="Low complexity" evidence="3">
    <location>
        <begin position="357"/>
        <end position="366"/>
    </location>
</feature>
<gene>
    <name evidence="5" type="ORF">Scaly_0819100</name>
</gene>
<evidence type="ECO:0000256" key="3">
    <source>
        <dbReference type="SAM" id="MobiDB-lite"/>
    </source>
</evidence>
<proteinExistence type="predicted"/>
<dbReference type="AlphaFoldDB" id="A0AAW2R9Z5"/>
<reference evidence="5" key="2">
    <citation type="journal article" date="2024" name="Plant">
        <title>Genomic evolution and insights into agronomic trait innovations of Sesamum species.</title>
        <authorList>
            <person name="Miao H."/>
            <person name="Wang L."/>
            <person name="Qu L."/>
            <person name="Liu H."/>
            <person name="Sun Y."/>
            <person name="Le M."/>
            <person name="Wang Q."/>
            <person name="Wei S."/>
            <person name="Zheng Y."/>
            <person name="Lin W."/>
            <person name="Duan Y."/>
            <person name="Cao H."/>
            <person name="Xiong S."/>
            <person name="Wang X."/>
            <person name="Wei L."/>
            <person name="Li C."/>
            <person name="Ma Q."/>
            <person name="Ju M."/>
            <person name="Zhao R."/>
            <person name="Li G."/>
            <person name="Mu C."/>
            <person name="Tian Q."/>
            <person name="Mei H."/>
            <person name="Zhang T."/>
            <person name="Gao T."/>
            <person name="Zhang H."/>
        </authorList>
    </citation>
    <scope>NUCLEOTIDE SEQUENCE</scope>
    <source>
        <strain evidence="5">KEN8</strain>
    </source>
</reference>
<dbReference type="GO" id="GO:0005634">
    <property type="term" value="C:nucleus"/>
    <property type="evidence" value="ECO:0007669"/>
    <property type="project" value="UniProtKB-SubCell"/>
</dbReference>
<evidence type="ECO:0000256" key="1">
    <source>
        <dbReference type="ARBA" id="ARBA00004123"/>
    </source>
</evidence>
<keyword evidence="2" id="KW-0539">Nucleus</keyword>
<dbReference type="GO" id="GO:0003682">
    <property type="term" value="F:chromatin binding"/>
    <property type="evidence" value="ECO:0007669"/>
    <property type="project" value="TreeGrafter"/>
</dbReference>
<comment type="subcellular location">
    <subcellularLocation>
        <location evidence="1">Nucleus</location>
    </subcellularLocation>
</comment>
<dbReference type="PANTHER" id="PTHR47025:SF27">
    <property type="entry name" value="PHD-TYPE DOMAIN-CONTAINING PROTEIN"/>
    <property type="match status" value="1"/>
</dbReference>
<feature type="region of interest" description="Disordered" evidence="3">
    <location>
        <begin position="348"/>
        <end position="371"/>
    </location>
</feature>
<accession>A0AAW2R9Z5</accession>
<name>A0AAW2R9Z5_9LAMI</name>
<evidence type="ECO:0000256" key="2">
    <source>
        <dbReference type="ARBA" id="ARBA00023242"/>
    </source>
</evidence>
<organism evidence="5">
    <name type="scientific">Sesamum calycinum</name>
    <dbReference type="NCBI Taxonomy" id="2727403"/>
    <lineage>
        <taxon>Eukaryota</taxon>
        <taxon>Viridiplantae</taxon>
        <taxon>Streptophyta</taxon>
        <taxon>Embryophyta</taxon>
        <taxon>Tracheophyta</taxon>
        <taxon>Spermatophyta</taxon>
        <taxon>Magnoliopsida</taxon>
        <taxon>eudicotyledons</taxon>
        <taxon>Gunneridae</taxon>
        <taxon>Pentapetalae</taxon>
        <taxon>asterids</taxon>
        <taxon>lamiids</taxon>
        <taxon>Lamiales</taxon>
        <taxon>Pedaliaceae</taxon>
        <taxon>Sesamum</taxon>
    </lineage>
</organism>
<feature type="domain" description="Tify" evidence="4">
    <location>
        <begin position="189"/>
        <end position="243"/>
    </location>
</feature>
<dbReference type="InterPro" id="IPR032308">
    <property type="entry name" value="TDBD"/>
</dbReference>
<dbReference type="Pfam" id="PF16135">
    <property type="entry name" value="TDBD"/>
    <property type="match status" value="1"/>
</dbReference>
<evidence type="ECO:0000313" key="5">
    <source>
        <dbReference type="EMBL" id="KAL0377015.1"/>
    </source>
</evidence>
<dbReference type="PANTHER" id="PTHR47025">
    <property type="entry name" value="AUTOIMMUNE REGULATOR"/>
    <property type="match status" value="1"/>
</dbReference>
<comment type="caution">
    <text evidence="5">The sequence shown here is derived from an EMBL/GenBank/DDBJ whole genome shotgun (WGS) entry which is preliminary data.</text>
</comment>
<evidence type="ECO:0000259" key="4">
    <source>
        <dbReference type="Pfam" id="PF16135"/>
    </source>
</evidence>
<dbReference type="GO" id="GO:0000977">
    <property type="term" value="F:RNA polymerase II transcription regulatory region sequence-specific DNA binding"/>
    <property type="evidence" value="ECO:0007669"/>
    <property type="project" value="TreeGrafter"/>
</dbReference>
<dbReference type="GO" id="GO:0042393">
    <property type="term" value="F:histone binding"/>
    <property type="evidence" value="ECO:0007669"/>
    <property type="project" value="TreeGrafter"/>
</dbReference>
<protein>
    <recommendedName>
        <fullName evidence="4">Tify domain-containing protein</fullName>
    </recommendedName>
</protein>
<sequence length="538" mass="59480">MVSEFKELMRTKMTVNPDNLEINPAGGAKFELRANEAGPCELNCADKVDHNLHRVRVSEANGFVVYTRNKRLKRRKGEGVSINEALEVVRSNNEGGNMVGGEGEMMELEMKEDGVAKMDRPLEFTRAGELKSEKLEMSSSRTKRKMEIEMFKDLISGHPTTADELLQTGLLEGYSVFYDGGERGFELHGTIHDSGILCTCRLCKGATVVSPRQFEIHACNTYRCASRHIFFENGKSLLDVVKEVRVCPNMTLEEAVQSYAGPAPVKKSVICHKCNGSFLAPFVAKVKLLCSSCKIAVNSEVGAARAKFRHSELKSNAKSLGTSSLRLSRRSSAPKLHGNALARLSKRSSSFKRGTPSGSVQSKSSSKITRKDQGMHKLVFDDGGLPDGTKLLIMLMARNFVQALKSDQEYYAIAAIFCYMYIYTSNGVSLHEFTVSVLKGGKRSIKESDGRCIVCARGGNLCFVMHARGPSTKVVFTFIKCASLSSVRCNKWYCTYCEKMFRRERHAERSVNSVAAGRVHGDDPIAQLTVAPLAWSRT</sequence>
<dbReference type="GO" id="GO:0045944">
    <property type="term" value="P:positive regulation of transcription by RNA polymerase II"/>
    <property type="evidence" value="ECO:0007669"/>
    <property type="project" value="TreeGrafter"/>
</dbReference>